<dbReference type="PROSITE" id="PS51918">
    <property type="entry name" value="RADICAL_SAM"/>
    <property type="match status" value="1"/>
</dbReference>
<dbReference type="InterPro" id="IPR013785">
    <property type="entry name" value="Aldolase_TIM"/>
</dbReference>
<sequence length="206" mass="24108">MKNIRIYLHHREENIKTLGPGDRYAIWVQGCTHNCKGCIAPESHSLDSNGYWIEVSKILKEIRSNKKLRGITISGGEPFLQAKSLLSLLKELQKEKLDVICYTGFQYEDILNDKIPFGKKMLDYIDILIDGKYVEELNNESYLRGSDNQRIIHLKNTYKVYEGKMNELKNRNVEIKIIDNKTLFIAGIPPKKMEKDWKKIREKIYE</sequence>
<gene>
    <name evidence="8" type="ORF">H6A04_09670</name>
</gene>
<comment type="caution">
    <text evidence="8">The sequence shown here is derived from an EMBL/GenBank/DDBJ whole genome shotgun (WGS) entry which is preliminary data.</text>
</comment>
<dbReference type="SFLD" id="SFLDG01066">
    <property type="entry name" value="organic_radical-activating_enz"/>
    <property type="match status" value="1"/>
</dbReference>
<keyword evidence="3" id="KW-0949">S-adenosyl-L-methionine</keyword>
<dbReference type="InterPro" id="IPR012837">
    <property type="entry name" value="NrdG"/>
</dbReference>
<evidence type="ECO:0000313" key="8">
    <source>
        <dbReference type="EMBL" id="MBM6875912.1"/>
    </source>
</evidence>
<evidence type="ECO:0000256" key="1">
    <source>
        <dbReference type="ARBA" id="ARBA00001966"/>
    </source>
</evidence>
<evidence type="ECO:0000256" key="4">
    <source>
        <dbReference type="ARBA" id="ARBA00022723"/>
    </source>
</evidence>
<dbReference type="InterPro" id="IPR007197">
    <property type="entry name" value="rSAM"/>
</dbReference>
<comment type="cofactor">
    <cofactor evidence="1">
        <name>[4Fe-4S] cluster</name>
        <dbReference type="ChEBI" id="CHEBI:49883"/>
    </cofactor>
</comment>
<keyword evidence="2" id="KW-0004">4Fe-4S</keyword>
<evidence type="ECO:0000256" key="6">
    <source>
        <dbReference type="ARBA" id="ARBA00023014"/>
    </source>
</evidence>
<dbReference type="InterPro" id="IPR034457">
    <property type="entry name" value="Organic_radical-activating"/>
</dbReference>
<dbReference type="CDD" id="cd01335">
    <property type="entry name" value="Radical_SAM"/>
    <property type="match status" value="1"/>
</dbReference>
<dbReference type="PANTHER" id="PTHR30352">
    <property type="entry name" value="PYRUVATE FORMATE-LYASE-ACTIVATING ENZYME"/>
    <property type="match status" value="1"/>
</dbReference>
<dbReference type="PANTHER" id="PTHR30352:SF2">
    <property type="entry name" value="ANAEROBIC RIBONUCLEOSIDE-TRIPHOSPHATE REDUCTASE-ACTIVATING PROTEIN"/>
    <property type="match status" value="1"/>
</dbReference>
<proteinExistence type="predicted"/>
<accession>A0ABS2G4U7</accession>
<dbReference type="Pfam" id="PF13353">
    <property type="entry name" value="Fer4_12"/>
    <property type="match status" value="1"/>
</dbReference>
<name>A0ABS2G4U7_FUSMR</name>
<dbReference type="SFLD" id="SFLDF00299">
    <property type="entry name" value="anaerobic_ribonucleoside-triph"/>
    <property type="match status" value="1"/>
</dbReference>
<dbReference type="RefSeq" id="WP_204716582.1">
    <property type="nucleotide sequence ID" value="NZ_JACJLT010000126.1"/>
</dbReference>
<evidence type="ECO:0000256" key="5">
    <source>
        <dbReference type="ARBA" id="ARBA00023004"/>
    </source>
</evidence>
<evidence type="ECO:0000313" key="9">
    <source>
        <dbReference type="Proteomes" id="UP000728968"/>
    </source>
</evidence>
<organism evidence="8 9">
    <name type="scientific">Fusobacterium mortiferum</name>
    <dbReference type="NCBI Taxonomy" id="850"/>
    <lineage>
        <taxon>Bacteria</taxon>
        <taxon>Fusobacteriati</taxon>
        <taxon>Fusobacteriota</taxon>
        <taxon>Fusobacteriia</taxon>
        <taxon>Fusobacteriales</taxon>
        <taxon>Fusobacteriaceae</taxon>
        <taxon>Fusobacterium</taxon>
    </lineage>
</organism>
<dbReference type="SFLD" id="SFLDG01063">
    <property type="entry name" value="activating_enzymes__group_1"/>
    <property type="match status" value="1"/>
</dbReference>
<dbReference type="Gene3D" id="3.20.20.70">
    <property type="entry name" value="Aldolase class I"/>
    <property type="match status" value="1"/>
</dbReference>
<dbReference type="SFLD" id="SFLDS00029">
    <property type="entry name" value="Radical_SAM"/>
    <property type="match status" value="1"/>
</dbReference>
<feature type="domain" description="Radical SAM core" evidence="7">
    <location>
        <begin position="17"/>
        <end position="206"/>
    </location>
</feature>
<reference evidence="8 9" key="1">
    <citation type="journal article" date="2021" name="Sci. Rep.">
        <title>The distribution of antibiotic resistance genes in chicken gut microbiota commensals.</title>
        <authorList>
            <person name="Juricova H."/>
            <person name="Matiasovicova J."/>
            <person name="Kubasova T."/>
            <person name="Cejkova D."/>
            <person name="Rychlik I."/>
        </authorList>
    </citation>
    <scope>NUCLEOTIDE SEQUENCE [LARGE SCALE GENOMIC DNA]</scope>
    <source>
        <strain evidence="8 9">An425</strain>
    </source>
</reference>
<keyword evidence="6" id="KW-0411">Iron-sulfur</keyword>
<evidence type="ECO:0000256" key="2">
    <source>
        <dbReference type="ARBA" id="ARBA00022485"/>
    </source>
</evidence>
<evidence type="ECO:0000256" key="3">
    <source>
        <dbReference type="ARBA" id="ARBA00022691"/>
    </source>
</evidence>
<evidence type="ECO:0000259" key="7">
    <source>
        <dbReference type="PROSITE" id="PS51918"/>
    </source>
</evidence>
<protein>
    <submittedName>
        <fullName evidence="8">Radical SAM protein</fullName>
    </submittedName>
</protein>
<dbReference type="EMBL" id="JACJLT010000126">
    <property type="protein sequence ID" value="MBM6875912.1"/>
    <property type="molecule type" value="Genomic_DNA"/>
</dbReference>
<keyword evidence="5" id="KW-0408">Iron</keyword>
<keyword evidence="4" id="KW-0479">Metal-binding</keyword>
<keyword evidence="9" id="KW-1185">Reference proteome</keyword>
<dbReference type="InterPro" id="IPR058240">
    <property type="entry name" value="rSAM_sf"/>
</dbReference>
<dbReference type="SUPFAM" id="SSF102114">
    <property type="entry name" value="Radical SAM enzymes"/>
    <property type="match status" value="1"/>
</dbReference>
<dbReference type="Proteomes" id="UP000728968">
    <property type="component" value="Unassembled WGS sequence"/>
</dbReference>